<keyword evidence="2" id="KW-1185">Reference proteome</keyword>
<comment type="caution">
    <text evidence="1">The sequence shown here is derived from an EMBL/GenBank/DDBJ whole genome shotgun (WGS) entry which is preliminary data.</text>
</comment>
<evidence type="ECO:0000313" key="1">
    <source>
        <dbReference type="EMBL" id="REC58391.1"/>
    </source>
</evidence>
<evidence type="ECO:0000313" key="2">
    <source>
        <dbReference type="Proteomes" id="UP000257131"/>
    </source>
</evidence>
<dbReference type="AlphaFoldDB" id="A0A3D9BYG3"/>
<dbReference type="RefSeq" id="WP_115978167.1">
    <property type="nucleotide sequence ID" value="NZ_CAJXNW010000047.1"/>
</dbReference>
<proteinExistence type="predicted"/>
<sequence length="108" mass="11306">MDRLRARHWLKRWLVLAMLTVVPLAGPVLAVTAAPHRPGGPVLVIIAPWQDGPAIVRAAGGRPVGPTVAHLGLLATSETLDFPRALRRAGAIAVAEGETIANLCGVQT</sequence>
<dbReference type="Proteomes" id="UP000257131">
    <property type="component" value="Unassembled WGS sequence"/>
</dbReference>
<organism evidence="1 2">
    <name type="scientific">Rhodosalinus sediminis</name>
    <dbReference type="NCBI Taxonomy" id="1940533"/>
    <lineage>
        <taxon>Bacteria</taxon>
        <taxon>Pseudomonadati</taxon>
        <taxon>Pseudomonadota</taxon>
        <taxon>Alphaproteobacteria</taxon>
        <taxon>Rhodobacterales</taxon>
        <taxon>Paracoccaceae</taxon>
        <taxon>Rhodosalinus</taxon>
    </lineage>
</organism>
<dbReference type="EMBL" id="QOHR01000002">
    <property type="protein sequence ID" value="REC58391.1"/>
    <property type="molecule type" value="Genomic_DNA"/>
</dbReference>
<accession>A0A3D9BYG3</accession>
<protein>
    <submittedName>
        <fullName evidence="1">Uncharacterized protein</fullName>
    </submittedName>
</protein>
<reference evidence="1 2" key="1">
    <citation type="journal article" date="2017" name="Int. J. Syst. Evol. Microbiol.">
        <title>Rhodosalinus sediminis gen. nov., sp. nov., isolated from marine saltern.</title>
        <authorList>
            <person name="Guo L.Y."/>
            <person name="Ling S.K."/>
            <person name="Li C.M."/>
            <person name="Chen G.J."/>
            <person name="Du Z.J."/>
        </authorList>
    </citation>
    <scope>NUCLEOTIDE SEQUENCE [LARGE SCALE GENOMIC DNA]</scope>
    <source>
        <strain evidence="1 2">WDN1C137</strain>
    </source>
</reference>
<gene>
    <name evidence="1" type="ORF">DRV84_02145</name>
</gene>
<name>A0A3D9BYG3_9RHOB</name>